<evidence type="ECO:0000256" key="5">
    <source>
        <dbReference type="ARBA" id="ARBA00023015"/>
    </source>
</evidence>
<dbReference type="InterPro" id="IPR015421">
    <property type="entry name" value="PyrdxlP-dep_Trfase_major"/>
</dbReference>
<evidence type="ECO:0000256" key="7">
    <source>
        <dbReference type="ARBA" id="ARBA00023163"/>
    </source>
</evidence>
<dbReference type="CDD" id="cd07377">
    <property type="entry name" value="WHTH_GntR"/>
    <property type="match status" value="1"/>
</dbReference>
<comment type="caution">
    <text evidence="9">The sequence shown here is derived from an EMBL/GenBank/DDBJ whole genome shotgun (WGS) entry which is preliminary data.</text>
</comment>
<keyword evidence="9" id="KW-0808">Transferase</keyword>
<dbReference type="Gene3D" id="1.10.10.10">
    <property type="entry name" value="Winged helix-like DNA-binding domain superfamily/Winged helix DNA-binding domain"/>
    <property type="match status" value="1"/>
</dbReference>
<evidence type="ECO:0000256" key="6">
    <source>
        <dbReference type="ARBA" id="ARBA00023125"/>
    </source>
</evidence>
<dbReference type="GO" id="GO:0008483">
    <property type="term" value="F:transaminase activity"/>
    <property type="evidence" value="ECO:0007669"/>
    <property type="project" value="UniProtKB-KW"/>
</dbReference>
<keyword evidence="10" id="KW-1185">Reference proteome</keyword>
<dbReference type="PROSITE" id="PS50949">
    <property type="entry name" value="HTH_GNTR"/>
    <property type="match status" value="1"/>
</dbReference>
<dbReference type="EMBL" id="SCWE01000005">
    <property type="protein sequence ID" value="TDM01258.1"/>
    <property type="molecule type" value="Genomic_DNA"/>
</dbReference>
<dbReference type="SMART" id="SM00345">
    <property type="entry name" value="HTH_GNTR"/>
    <property type="match status" value="1"/>
</dbReference>
<keyword evidence="3 9" id="KW-0032">Aminotransferase</keyword>
<comment type="similarity">
    <text evidence="2">In the C-terminal section; belongs to the class-I pyridoxal-phosphate-dependent aminotransferase family.</text>
</comment>
<dbReference type="InterPro" id="IPR004839">
    <property type="entry name" value="Aminotransferase_I/II_large"/>
</dbReference>
<evidence type="ECO:0000256" key="2">
    <source>
        <dbReference type="ARBA" id="ARBA00005384"/>
    </source>
</evidence>
<keyword evidence="6" id="KW-0238">DNA-binding</keyword>
<evidence type="ECO:0000256" key="4">
    <source>
        <dbReference type="ARBA" id="ARBA00022898"/>
    </source>
</evidence>
<evidence type="ECO:0000313" key="9">
    <source>
        <dbReference type="EMBL" id="TDM01258.1"/>
    </source>
</evidence>
<reference evidence="9 10" key="1">
    <citation type="submission" date="2019-01" db="EMBL/GenBank/DDBJ databases">
        <title>Draft genome sequences of the type strains of six Macrococcus species.</title>
        <authorList>
            <person name="Mazhar S."/>
            <person name="Altermann E."/>
            <person name="Hill C."/>
            <person name="Mcauliffe O."/>
        </authorList>
    </citation>
    <scope>NUCLEOTIDE SEQUENCE [LARGE SCALE GENOMIC DNA]</scope>
    <source>
        <strain evidence="9 10">CCM4809</strain>
    </source>
</reference>
<dbReference type="InterPro" id="IPR036388">
    <property type="entry name" value="WH-like_DNA-bd_sf"/>
</dbReference>
<organism evidence="9 10">
    <name type="scientific">Macrococcus hajekii</name>
    <dbReference type="NCBI Taxonomy" id="198482"/>
    <lineage>
        <taxon>Bacteria</taxon>
        <taxon>Bacillati</taxon>
        <taxon>Bacillota</taxon>
        <taxon>Bacilli</taxon>
        <taxon>Bacillales</taxon>
        <taxon>Staphylococcaceae</taxon>
        <taxon>Macrococcus</taxon>
    </lineage>
</organism>
<evidence type="ECO:0000256" key="1">
    <source>
        <dbReference type="ARBA" id="ARBA00001933"/>
    </source>
</evidence>
<evidence type="ECO:0000313" key="10">
    <source>
        <dbReference type="Proteomes" id="UP000295328"/>
    </source>
</evidence>
<dbReference type="SUPFAM" id="SSF46785">
    <property type="entry name" value="Winged helix' DNA-binding domain"/>
    <property type="match status" value="1"/>
</dbReference>
<dbReference type="PANTHER" id="PTHR46577:SF1">
    <property type="entry name" value="HTH-TYPE TRANSCRIPTIONAL REGULATORY PROTEIN GABR"/>
    <property type="match status" value="1"/>
</dbReference>
<protein>
    <submittedName>
        <fullName evidence="9">PLP-dependent aminotransferase family protein</fullName>
    </submittedName>
</protein>
<gene>
    <name evidence="9" type="ORF">ERX37_10275</name>
</gene>
<dbReference type="Proteomes" id="UP000295328">
    <property type="component" value="Unassembled WGS sequence"/>
</dbReference>
<dbReference type="InterPro" id="IPR051446">
    <property type="entry name" value="HTH_trans_reg/aminotransferase"/>
</dbReference>
<dbReference type="Pfam" id="PF00155">
    <property type="entry name" value="Aminotran_1_2"/>
    <property type="match status" value="1"/>
</dbReference>
<dbReference type="Gene3D" id="3.40.640.10">
    <property type="entry name" value="Type I PLP-dependent aspartate aminotransferase-like (Major domain)"/>
    <property type="match status" value="1"/>
</dbReference>
<dbReference type="PANTHER" id="PTHR46577">
    <property type="entry name" value="HTH-TYPE TRANSCRIPTIONAL REGULATORY PROTEIN GABR"/>
    <property type="match status" value="1"/>
</dbReference>
<evidence type="ECO:0000259" key="8">
    <source>
        <dbReference type="PROSITE" id="PS50949"/>
    </source>
</evidence>
<dbReference type="GO" id="GO:0003700">
    <property type="term" value="F:DNA-binding transcription factor activity"/>
    <property type="evidence" value="ECO:0007669"/>
    <property type="project" value="InterPro"/>
</dbReference>
<proteinExistence type="inferred from homology"/>
<dbReference type="InterPro" id="IPR015424">
    <property type="entry name" value="PyrdxlP-dep_Trfase"/>
</dbReference>
<dbReference type="SUPFAM" id="SSF53383">
    <property type="entry name" value="PLP-dependent transferases"/>
    <property type="match status" value="1"/>
</dbReference>
<dbReference type="GO" id="GO:0030170">
    <property type="term" value="F:pyridoxal phosphate binding"/>
    <property type="evidence" value="ECO:0007669"/>
    <property type="project" value="InterPro"/>
</dbReference>
<dbReference type="Pfam" id="PF00392">
    <property type="entry name" value="GntR"/>
    <property type="match status" value="1"/>
</dbReference>
<comment type="cofactor">
    <cofactor evidence="1">
        <name>pyridoxal 5'-phosphate</name>
        <dbReference type="ChEBI" id="CHEBI:597326"/>
    </cofactor>
</comment>
<dbReference type="GO" id="GO:0003677">
    <property type="term" value="F:DNA binding"/>
    <property type="evidence" value="ECO:0007669"/>
    <property type="project" value="UniProtKB-KW"/>
</dbReference>
<dbReference type="AlphaFoldDB" id="A0A4R6BI23"/>
<keyword evidence="7" id="KW-0804">Transcription</keyword>
<sequence length="454" mass="53386">MEMLTYKFDKDQFLYQQLYQFIKEDILTGQLVRNEKLPSKRKLGQHLNLSQTTIEIAYQQLLDEGFIYSKPQVGYFVEAIETINLAPENKVAPSIQEDKVIKQSFTIENSHYPVFPNHLFRKYAKEAFEMEMSHLLERGHPQGEPELRNQIRRYLYHSRGVNCSNEQIIIGSSTEQLFTLITRLLPHAVYQIEDPGYPLIRKVLKYEHKPYIPAEIDEEGIVVEALHHEANVVHVTPSHQFPTGAVLSAKRRTELLKWSMKKNHYIIEDDYDSEFRYKGQPLKALQGLDTHQKVIYMSTFSKSIFPSIRVAYLVLPEPLLRQYNELQHKPNLTVPRHIQYLITRFMQSGEFERNINRTRKRYKKKLDLVLETLQPYADTISISGDQAGMHCVLNFPYDFTLPENIEINRISDYTEHSQKKYHRQLILGFGGIEDHLIHHRVTHLLNQLIQKKET</sequence>
<keyword evidence="4" id="KW-0663">Pyridoxal phosphate</keyword>
<name>A0A4R6BI23_9STAP</name>
<keyword evidence="5" id="KW-0805">Transcription regulation</keyword>
<evidence type="ECO:0000256" key="3">
    <source>
        <dbReference type="ARBA" id="ARBA00022576"/>
    </source>
</evidence>
<dbReference type="InterPro" id="IPR036390">
    <property type="entry name" value="WH_DNA-bd_sf"/>
</dbReference>
<dbReference type="InterPro" id="IPR000524">
    <property type="entry name" value="Tscrpt_reg_HTH_GntR"/>
</dbReference>
<feature type="domain" description="HTH gntR-type" evidence="8">
    <location>
        <begin position="12"/>
        <end position="80"/>
    </location>
</feature>
<dbReference type="CDD" id="cd00609">
    <property type="entry name" value="AAT_like"/>
    <property type="match status" value="1"/>
</dbReference>
<accession>A0A4R6BI23</accession>